<sequence>MSRGVHRLDVVLVSMLLLTTMLAGTRSTSVRCEDARLRCAYRTGCGMALQHYVTGCASVLQGDNCSDACQHALIALTSTDEGKELMTCQCTRDDELCQQSKQRVEICRSSVTTAMNRTRVSCRIATWICNADALCQTALSYYNKFCKSMFHGKKCTHRCRNSINILTRQEKAAKLSTCLCDGSEEYDCKGIHRNMNTLCFGRIHHDYRQVKKVVDETRTNEIVRTETNVLGNEAAAAAATTTDAEHHPVARRNVQIKVQYSASERPKSIFLGMFTNKRRTGTRSRKRTARDKAAAFVPEDPYRRLRFALKTQRFPIETNRVFQKILQRKLTERKEQGDRFALYIDYVL</sequence>
<dbReference type="PANTHER" id="PTHR16840">
    <property type="entry name" value="GROWTH ARREST-SPECIFIC PROTEIN 1"/>
    <property type="match status" value="1"/>
</dbReference>
<keyword evidence="5" id="KW-0325">Glycoprotein</keyword>
<accession>A0A834KV33</accession>
<comment type="caution">
    <text evidence="8">The sequence shown here is derived from an EMBL/GenBank/DDBJ whole genome shotgun (WGS) entry which is preliminary data.</text>
</comment>
<dbReference type="InterPro" id="IPR016017">
    <property type="entry name" value="GDNF/GAS1"/>
</dbReference>
<dbReference type="GO" id="GO:0051726">
    <property type="term" value="P:regulation of cell cycle"/>
    <property type="evidence" value="ECO:0007669"/>
    <property type="project" value="InterPro"/>
</dbReference>
<protein>
    <recommendedName>
        <fullName evidence="7">GDNF/GAS1 domain-containing protein</fullName>
    </recommendedName>
</protein>
<dbReference type="PANTHER" id="PTHR16840:SF3">
    <property type="entry name" value="GROWTH ARREST-SPECIFIC PROTEIN 1"/>
    <property type="match status" value="1"/>
</dbReference>
<name>A0A834KV33_VESGE</name>
<keyword evidence="2" id="KW-1003">Cell membrane</keyword>
<reference evidence="8" key="1">
    <citation type="journal article" date="2020" name="G3 (Bethesda)">
        <title>High-Quality Assemblies for Three Invasive Social Wasps from the &lt;i&gt;Vespula&lt;/i&gt; Genus.</title>
        <authorList>
            <person name="Harrop T.W.R."/>
            <person name="Guhlin J."/>
            <person name="McLaughlin G.M."/>
            <person name="Permina E."/>
            <person name="Stockwell P."/>
            <person name="Gilligan J."/>
            <person name="Le Lec M.F."/>
            <person name="Gruber M.A.M."/>
            <person name="Quinn O."/>
            <person name="Lovegrove M."/>
            <person name="Duncan E.J."/>
            <person name="Remnant E.J."/>
            <person name="Van Eeckhoven J."/>
            <person name="Graham B."/>
            <person name="Knapp R.A."/>
            <person name="Langford K.W."/>
            <person name="Kronenberg Z."/>
            <person name="Press M.O."/>
            <person name="Eacker S.M."/>
            <person name="Wilson-Rankin E.E."/>
            <person name="Purcell J."/>
            <person name="Lester P.J."/>
            <person name="Dearden P.K."/>
        </authorList>
    </citation>
    <scope>NUCLEOTIDE SEQUENCE</scope>
    <source>
        <strain evidence="8">Linc-1</strain>
    </source>
</reference>
<gene>
    <name evidence="8" type="ORF">HZH68_001881</name>
</gene>
<feature type="domain" description="GDNF/GAS1" evidence="7">
    <location>
        <begin position="122"/>
        <end position="195"/>
    </location>
</feature>
<feature type="signal peptide" evidence="6">
    <location>
        <begin position="1"/>
        <end position="27"/>
    </location>
</feature>
<dbReference type="InterPro" id="IPR039596">
    <property type="entry name" value="GAS1"/>
</dbReference>
<evidence type="ECO:0000313" key="8">
    <source>
        <dbReference type="EMBL" id="KAF7413392.1"/>
    </source>
</evidence>
<evidence type="ECO:0000256" key="4">
    <source>
        <dbReference type="ARBA" id="ARBA00023136"/>
    </source>
</evidence>
<dbReference type="GO" id="GO:0005886">
    <property type="term" value="C:plasma membrane"/>
    <property type="evidence" value="ECO:0007669"/>
    <property type="project" value="UniProtKB-SubCell"/>
</dbReference>
<evidence type="ECO:0000256" key="1">
    <source>
        <dbReference type="ARBA" id="ARBA00004236"/>
    </source>
</evidence>
<keyword evidence="4" id="KW-0472">Membrane</keyword>
<dbReference type="Pfam" id="PF02351">
    <property type="entry name" value="GDNF"/>
    <property type="match status" value="1"/>
</dbReference>
<dbReference type="EMBL" id="JACSDZ010000002">
    <property type="protein sequence ID" value="KAF7413392.1"/>
    <property type="molecule type" value="Genomic_DNA"/>
</dbReference>
<comment type="subcellular location">
    <subcellularLocation>
        <location evidence="1">Cell membrane</location>
    </subcellularLocation>
</comment>
<evidence type="ECO:0000256" key="6">
    <source>
        <dbReference type="SAM" id="SignalP"/>
    </source>
</evidence>
<organism evidence="8 9">
    <name type="scientific">Vespula germanica</name>
    <name type="common">German yellow jacket</name>
    <name type="synonym">Paravespula germanica</name>
    <dbReference type="NCBI Taxonomy" id="30212"/>
    <lineage>
        <taxon>Eukaryota</taxon>
        <taxon>Metazoa</taxon>
        <taxon>Ecdysozoa</taxon>
        <taxon>Arthropoda</taxon>
        <taxon>Hexapoda</taxon>
        <taxon>Insecta</taxon>
        <taxon>Pterygota</taxon>
        <taxon>Neoptera</taxon>
        <taxon>Endopterygota</taxon>
        <taxon>Hymenoptera</taxon>
        <taxon>Apocrita</taxon>
        <taxon>Aculeata</taxon>
        <taxon>Vespoidea</taxon>
        <taxon>Vespidae</taxon>
        <taxon>Vespinae</taxon>
        <taxon>Vespula</taxon>
    </lineage>
</organism>
<feature type="chain" id="PRO_5032607570" description="GDNF/GAS1 domain-containing protein" evidence="6">
    <location>
        <begin position="28"/>
        <end position="348"/>
    </location>
</feature>
<evidence type="ECO:0000259" key="7">
    <source>
        <dbReference type="Pfam" id="PF02351"/>
    </source>
</evidence>
<evidence type="ECO:0000256" key="2">
    <source>
        <dbReference type="ARBA" id="ARBA00022475"/>
    </source>
</evidence>
<dbReference type="Proteomes" id="UP000617340">
    <property type="component" value="Unassembled WGS sequence"/>
</dbReference>
<evidence type="ECO:0000256" key="3">
    <source>
        <dbReference type="ARBA" id="ARBA00022729"/>
    </source>
</evidence>
<dbReference type="AlphaFoldDB" id="A0A834KV33"/>
<keyword evidence="3 6" id="KW-0732">Signal</keyword>
<keyword evidence="9" id="KW-1185">Reference proteome</keyword>
<proteinExistence type="predicted"/>
<evidence type="ECO:0000256" key="5">
    <source>
        <dbReference type="ARBA" id="ARBA00023180"/>
    </source>
</evidence>
<evidence type="ECO:0000313" key="9">
    <source>
        <dbReference type="Proteomes" id="UP000617340"/>
    </source>
</evidence>